<keyword evidence="1" id="KW-0812">Transmembrane</keyword>
<evidence type="ECO:0000313" key="2">
    <source>
        <dbReference type="EMBL" id="ARF14401.1"/>
    </source>
</evidence>
<gene>
    <name evidence="2" type="ORF">SporoS204_09745</name>
</gene>
<proteinExistence type="predicted"/>
<reference evidence="2 3" key="1">
    <citation type="submission" date="2016-04" db="EMBL/GenBank/DDBJ databases">
        <title>Comparative Genomics and Epigenetics of Sporosarcina ureae.</title>
        <authorList>
            <person name="Oliver A.S."/>
            <person name="Cooper K.K."/>
        </authorList>
    </citation>
    <scope>NUCLEOTIDE SEQUENCE [LARGE SCALE GENOMIC DNA]</scope>
    <source>
        <strain evidence="2 3">S204</strain>
    </source>
</reference>
<keyword evidence="1" id="KW-0472">Membrane</keyword>
<evidence type="ECO:0000313" key="3">
    <source>
        <dbReference type="Proteomes" id="UP000192486"/>
    </source>
</evidence>
<protein>
    <submittedName>
        <fullName evidence="2">Uncharacterized protein</fullName>
    </submittedName>
</protein>
<dbReference type="Proteomes" id="UP000192486">
    <property type="component" value="Chromosome"/>
</dbReference>
<organism evidence="2 3">
    <name type="scientific">Sporosarcina ureae</name>
    <dbReference type="NCBI Taxonomy" id="1571"/>
    <lineage>
        <taxon>Bacteria</taxon>
        <taxon>Bacillati</taxon>
        <taxon>Bacillota</taxon>
        <taxon>Bacilli</taxon>
        <taxon>Bacillales</taxon>
        <taxon>Caryophanaceae</taxon>
        <taxon>Sporosarcina</taxon>
    </lineage>
</organism>
<feature type="transmembrane region" description="Helical" evidence="1">
    <location>
        <begin position="12"/>
        <end position="42"/>
    </location>
</feature>
<sequence length="84" mass="9818">MGLLKVEGIRYIIFCIIMLILTFVGFMSISAFFISCVSFIFLNYILAKRNFNNKEYGNVYFHLFYVVLTIFTIVLVNVQIGWVN</sequence>
<feature type="transmembrane region" description="Helical" evidence="1">
    <location>
        <begin position="62"/>
        <end position="83"/>
    </location>
</feature>
<accession>A0ABM6JVT9</accession>
<dbReference type="EMBL" id="CP015108">
    <property type="protein sequence ID" value="ARF14401.1"/>
    <property type="molecule type" value="Genomic_DNA"/>
</dbReference>
<evidence type="ECO:0000256" key="1">
    <source>
        <dbReference type="SAM" id="Phobius"/>
    </source>
</evidence>
<keyword evidence="3" id="KW-1185">Reference proteome</keyword>
<name>A0ABM6JVT9_SPOUR</name>
<keyword evidence="1" id="KW-1133">Transmembrane helix</keyword>